<accession>A0A8B4I7T5</accession>
<proteinExistence type="predicted"/>
<dbReference type="Proteomes" id="UP000248640">
    <property type="component" value="Chromosome 1"/>
</dbReference>
<dbReference type="AlphaFoldDB" id="A0A8B4I7T5"/>
<sequence>MVVMFFGIAFVITLILLLWFTNCLRSTVAVLSTTLVAVVWQLG</sequence>
<evidence type="ECO:0000313" key="2">
    <source>
        <dbReference type="Proteomes" id="UP000248640"/>
    </source>
</evidence>
<protein>
    <submittedName>
        <fullName evidence="1">RND efflux transporter</fullName>
    </submittedName>
</protein>
<gene>
    <name evidence="1" type="ORF">NCTC10038_03448</name>
</gene>
<evidence type="ECO:0000313" key="1">
    <source>
        <dbReference type="EMBL" id="SQF92019.1"/>
    </source>
</evidence>
<organism evidence="1 2">
    <name type="scientific">Pseudomonas fluorescens</name>
    <dbReference type="NCBI Taxonomy" id="294"/>
    <lineage>
        <taxon>Bacteria</taxon>
        <taxon>Pseudomonadati</taxon>
        <taxon>Pseudomonadota</taxon>
        <taxon>Gammaproteobacteria</taxon>
        <taxon>Pseudomonadales</taxon>
        <taxon>Pseudomonadaceae</taxon>
        <taxon>Pseudomonas</taxon>
    </lineage>
</organism>
<dbReference type="EMBL" id="LS483372">
    <property type="protein sequence ID" value="SQF92019.1"/>
    <property type="molecule type" value="Genomic_DNA"/>
</dbReference>
<reference evidence="1 2" key="1">
    <citation type="submission" date="2018-06" db="EMBL/GenBank/DDBJ databases">
        <authorList>
            <consortium name="Pathogen Informatics"/>
            <person name="Doyle S."/>
        </authorList>
    </citation>
    <scope>NUCLEOTIDE SEQUENCE [LARGE SCALE GENOMIC DNA]</scope>
    <source>
        <strain evidence="1 2">NCTC10038</strain>
    </source>
</reference>
<name>A0A8B4I7T5_PSEFL</name>